<accession>A0A1N7SPT5</accession>
<proteinExistence type="predicted"/>
<dbReference type="Proteomes" id="UP000187012">
    <property type="component" value="Unassembled WGS sequence"/>
</dbReference>
<reference evidence="1 2" key="1">
    <citation type="submission" date="2016-12" db="EMBL/GenBank/DDBJ databases">
        <authorList>
            <person name="Song W.-J."/>
            <person name="Kurnit D.M."/>
        </authorList>
    </citation>
    <scope>NUCLEOTIDE SEQUENCE [LARGE SCALE GENOMIC DNA]</scope>
    <source>
        <strain evidence="1 2">STM7296</strain>
    </source>
</reference>
<organism evidence="1 2">
    <name type="scientific">Paraburkholderia ribeironis</name>
    <dbReference type="NCBI Taxonomy" id="1247936"/>
    <lineage>
        <taxon>Bacteria</taxon>
        <taxon>Pseudomonadati</taxon>
        <taxon>Pseudomonadota</taxon>
        <taxon>Betaproteobacteria</taxon>
        <taxon>Burkholderiales</taxon>
        <taxon>Burkholderiaceae</taxon>
        <taxon>Paraburkholderia</taxon>
    </lineage>
</organism>
<dbReference type="RefSeq" id="WP_094783384.1">
    <property type="nucleotide sequence ID" value="NZ_CYGX02000137.1"/>
</dbReference>
<gene>
    <name evidence="1" type="ORF">BN2475_1370009</name>
</gene>
<name>A0A1N7SPT5_9BURK</name>
<protein>
    <submittedName>
        <fullName evidence="1">Uncharacterized protein</fullName>
    </submittedName>
</protein>
<evidence type="ECO:0000313" key="1">
    <source>
        <dbReference type="EMBL" id="SIT49346.1"/>
    </source>
</evidence>
<sequence length="192" mass="21538">MNDISLERFTGTTTTRALDFLRKYSQERGGVMCAQVSTADLPVEIEEATQEVACICLTTPPDLELADSLLDSNRFELYNETSEDGMDSQTTILVGGAFALNANNLSIFENLESSLPVVFVHKSSWAIVAYPWDRSADGDAMQCAMMSSGQNFRPLRHAEQYGPMKMGENRNDRWQDKMHPTWYGHLRLTAQS</sequence>
<keyword evidence="2" id="KW-1185">Reference proteome</keyword>
<evidence type="ECO:0000313" key="2">
    <source>
        <dbReference type="Proteomes" id="UP000187012"/>
    </source>
</evidence>
<dbReference type="EMBL" id="CYGX02000137">
    <property type="protein sequence ID" value="SIT49346.1"/>
    <property type="molecule type" value="Genomic_DNA"/>
</dbReference>
<dbReference type="AlphaFoldDB" id="A0A1N7SPT5"/>